<feature type="compositionally biased region" description="Polar residues" evidence="1">
    <location>
        <begin position="260"/>
        <end position="287"/>
    </location>
</feature>
<dbReference type="Gene3D" id="2.30.30.490">
    <property type="match status" value="1"/>
</dbReference>
<dbReference type="CDD" id="cd20405">
    <property type="entry name" value="Tudor_Agenet_AtDUF_rpt1_3"/>
    <property type="match status" value="1"/>
</dbReference>
<dbReference type="Pfam" id="PF05641">
    <property type="entry name" value="Agenet"/>
    <property type="match status" value="1"/>
</dbReference>
<organism evidence="3 4">
    <name type="scientific">Senna tora</name>
    <dbReference type="NCBI Taxonomy" id="362788"/>
    <lineage>
        <taxon>Eukaryota</taxon>
        <taxon>Viridiplantae</taxon>
        <taxon>Streptophyta</taxon>
        <taxon>Embryophyta</taxon>
        <taxon>Tracheophyta</taxon>
        <taxon>Spermatophyta</taxon>
        <taxon>Magnoliopsida</taxon>
        <taxon>eudicotyledons</taxon>
        <taxon>Gunneridae</taxon>
        <taxon>Pentapetalae</taxon>
        <taxon>rosids</taxon>
        <taxon>fabids</taxon>
        <taxon>Fabales</taxon>
        <taxon>Fabaceae</taxon>
        <taxon>Caesalpinioideae</taxon>
        <taxon>Cassia clade</taxon>
        <taxon>Senna</taxon>
    </lineage>
</organism>
<gene>
    <name evidence="3" type="ORF">G2W53_018995</name>
</gene>
<feature type="compositionally biased region" description="Basic and acidic residues" evidence="1">
    <location>
        <begin position="478"/>
        <end position="487"/>
    </location>
</feature>
<reference evidence="3" key="1">
    <citation type="submission" date="2020-09" db="EMBL/GenBank/DDBJ databases">
        <title>Genome-Enabled Discovery of Anthraquinone Biosynthesis in Senna tora.</title>
        <authorList>
            <person name="Kang S.-H."/>
            <person name="Pandey R.P."/>
            <person name="Lee C.-M."/>
            <person name="Sim J.-S."/>
            <person name="Jeong J.-T."/>
            <person name="Choi B.-S."/>
            <person name="Jung M."/>
            <person name="Ginzburg D."/>
            <person name="Zhao K."/>
            <person name="Won S.Y."/>
            <person name="Oh T.-J."/>
            <person name="Yu Y."/>
            <person name="Kim N.-H."/>
            <person name="Lee O.R."/>
            <person name="Lee T.-H."/>
            <person name="Bashyal P."/>
            <person name="Kim T.-S."/>
            <person name="Lee W.-H."/>
            <person name="Kawkins C."/>
            <person name="Kim C.-K."/>
            <person name="Kim J.S."/>
            <person name="Ahn B.O."/>
            <person name="Rhee S.Y."/>
            <person name="Sohng J.K."/>
        </authorList>
    </citation>
    <scope>NUCLEOTIDE SEQUENCE</scope>
    <source>
        <tissue evidence="3">Leaf</tissue>
    </source>
</reference>
<name>A0A834TWM9_9FABA</name>
<feature type="region of interest" description="Disordered" evidence="1">
    <location>
        <begin position="462"/>
        <end position="509"/>
    </location>
</feature>
<dbReference type="InterPro" id="IPR043151">
    <property type="entry name" value="BAH_sf"/>
</dbReference>
<dbReference type="InterPro" id="IPR001025">
    <property type="entry name" value="BAH_dom"/>
</dbReference>
<evidence type="ECO:0000256" key="1">
    <source>
        <dbReference type="SAM" id="MobiDB-lite"/>
    </source>
</evidence>
<evidence type="ECO:0000259" key="2">
    <source>
        <dbReference type="PROSITE" id="PS51038"/>
    </source>
</evidence>
<dbReference type="SMART" id="SM00743">
    <property type="entry name" value="Agenet"/>
    <property type="match status" value="2"/>
</dbReference>
<evidence type="ECO:0000313" key="4">
    <source>
        <dbReference type="Proteomes" id="UP000634136"/>
    </source>
</evidence>
<feature type="domain" description="BAH" evidence="2">
    <location>
        <begin position="75"/>
        <end position="192"/>
    </location>
</feature>
<dbReference type="PANTHER" id="PTHR31917">
    <property type="entry name" value="AGENET DOMAIN-CONTAINING PROTEIN-RELATED"/>
    <property type="match status" value="1"/>
</dbReference>
<feature type="region of interest" description="Disordered" evidence="1">
    <location>
        <begin position="256"/>
        <end position="288"/>
    </location>
</feature>
<dbReference type="AlphaFoldDB" id="A0A834TWM9"/>
<dbReference type="GO" id="GO:0003682">
    <property type="term" value="F:chromatin binding"/>
    <property type="evidence" value="ECO:0007669"/>
    <property type="project" value="InterPro"/>
</dbReference>
<feature type="compositionally biased region" description="Low complexity" evidence="1">
    <location>
        <begin position="531"/>
        <end position="545"/>
    </location>
</feature>
<feature type="region of interest" description="Disordered" evidence="1">
    <location>
        <begin position="521"/>
        <end position="555"/>
    </location>
</feature>
<dbReference type="Proteomes" id="UP000634136">
    <property type="component" value="Unassembled WGS sequence"/>
</dbReference>
<accession>A0A834TWM9</accession>
<dbReference type="OrthoDB" id="1883212at2759"/>
<dbReference type="Pfam" id="PF01426">
    <property type="entry name" value="BAH"/>
    <property type="match status" value="1"/>
</dbReference>
<sequence>MLKLKSRRDVVDWLNSVISDFAYSCLTRCSDFFPRFQDNQFRKVDNCSKEFSWSGYPWTCRKRRKHYQSFRWNGFKISVHDFVHVLAEEDKRLVAYLEDMYEDSRGNRMVMVRWFHKIDEVGIVLPHSFSDREIFFSLCLQDLSIECIDGLATVLSPQHYEKFQKEARHTLLEPFVCDNQVDNDDIKHFDITQVKGYWKQEILRYMYTLSDSKSNGSSQQSDDTPKLEEGSKFTSGIRPKKRLRWSKVDGSEGAAVDLENINNSGNETKSKSGNSSLNPAASTTTFTAGKETKENAVKSLVIGSQVEVLSQDSGIRGCWFIASIIKKHKDKVKVQYHDIQDAADESKKLEEWVLASRIAAPDHLNLRLNGRTKIRPAPQSNQCKASGLVNVGCIVDVWWNNGWWEGIVVQKDSEAKCHVYFPGEKLVSTFGLSDLRHSQEWTGVGWLNVSERPDLVSSILSSLKSSQDPTGKSAIRVSDGDDVKQSKQGDTSLNSERYHKSRKPELVPDLSKDDLLSQLKWNTSRKRRRSSSSGGSCRNSNSRKSPNASDPHAAGADNYMISASLKVVDHDDCKYSRGDPTIFSSSVVPSLTNLVMCR</sequence>
<evidence type="ECO:0000313" key="3">
    <source>
        <dbReference type="EMBL" id="KAF7827831.1"/>
    </source>
</evidence>
<dbReference type="PROSITE" id="PS51038">
    <property type="entry name" value="BAH"/>
    <property type="match status" value="1"/>
</dbReference>
<dbReference type="InterPro" id="IPR014002">
    <property type="entry name" value="Agenet_dom_plant"/>
</dbReference>
<feature type="region of interest" description="Disordered" evidence="1">
    <location>
        <begin position="211"/>
        <end position="233"/>
    </location>
</feature>
<proteinExistence type="predicted"/>
<dbReference type="EMBL" id="JAAIUW010000006">
    <property type="protein sequence ID" value="KAF7827831.1"/>
    <property type="molecule type" value="Genomic_DNA"/>
</dbReference>
<protein>
    <submittedName>
        <fullName evidence="3">Agenet and bromo-adjacent homology domain-containing protein</fullName>
    </submittedName>
</protein>
<feature type="compositionally biased region" description="Low complexity" evidence="1">
    <location>
        <begin position="211"/>
        <end position="222"/>
    </location>
</feature>
<dbReference type="SMART" id="SM00439">
    <property type="entry name" value="BAH"/>
    <property type="match status" value="1"/>
</dbReference>
<keyword evidence="4" id="KW-1185">Reference proteome</keyword>
<dbReference type="InterPro" id="IPR008395">
    <property type="entry name" value="Agenet-like_dom"/>
</dbReference>
<dbReference type="PANTHER" id="PTHR31917:SF58">
    <property type="entry name" value="AGENET AND BROMO-ADJACENT HOMOLOGY (BAH) DOMAIN-CONTAINING PROTEIN"/>
    <property type="match status" value="1"/>
</dbReference>
<comment type="caution">
    <text evidence="3">The sequence shown here is derived from an EMBL/GenBank/DDBJ whole genome shotgun (WGS) entry which is preliminary data.</text>
</comment>